<reference evidence="3" key="2">
    <citation type="submission" date="2023-07" db="EMBL/GenBank/DDBJ databases">
        <title>Genome of Winogradskyella sp. E313.</title>
        <authorList>
            <person name="Zhou Y."/>
        </authorList>
    </citation>
    <scope>NUCLEOTIDE SEQUENCE [LARGE SCALE GENOMIC DNA]</scope>
    <source>
        <strain evidence="3">E313</strain>
    </source>
</reference>
<feature type="transmembrane region" description="Helical" evidence="1">
    <location>
        <begin position="31"/>
        <end position="49"/>
    </location>
</feature>
<reference evidence="3" key="1">
    <citation type="submission" date="2021-03" db="EMBL/GenBank/DDBJ databases">
        <title>Genome of Cognatishimia sp. F0-27.</title>
        <authorList>
            <person name="Ping X."/>
        </authorList>
    </citation>
    <scope>NUCLEOTIDE SEQUENCE [LARGE SCALE GENOMIC DNA]</scope>
    <source>
        <strain evidence="3">E313</strain>
    </source>
</reference>
<name>A0ABS8ELJ5_9FLAO</name>
<feature type="transmembrane region" description="Helical" evidence="1">
    <location>
        <begin position="55"/>
        <end position="74"/>
    </location>
</feature>
<keyword evidence="1" id="KW-0812">Transmembrane</keyword>
<keyword evidence="1" id="KW-0472">Membrane</keyword>
<protein>
    <submittedName>
        <fullName evidence="2">Uroporphyrinogen decarboxylase</fullName>
    </submittedName>
</protein>
<gene>
    <name evidence="2" type="ORF">J1C55_05750</name>
</gene>
<keyword evidence="1" id="KW-1133">Transmembrane helix</keyword>
<organism evidence="2 3">
    <name type="scientific">Winogradskyella immobilis</name>
    <dbReference type="NCBI Taxonomy" id="2816852"/>
    <lineage>
        <taxon>Bacteria</taxon>
        <taxon>Pseudomonadati</taxon>
        <taxon>Bacteroidota</taxon>
        <taxon>Flavobacteriia</taxon>
        <taxon>Flavobacteriales</taxon>
        <taxon>Flavobacteriaceae</taxon>
        <taxon>Winogradskyella</taxon>
    </lineage>
</organism>
<sequence>MELFGITATEYIGYLASLMVLLSFTMKNMKSLRLMNMTGCILFITYGFLMPTLRIGLPIIIANTAIFIVNLYYLTKKSRTKEGVTD</sequence>
<comment type="caution">
    <text evidence="2">The sequence shown here is derived from an EMBL/GenBank/DDBJ whole genome shotgun (WGS) entry which is preliminary data.</text>
</comment>
<accession>A0ABS8ELJ5</accession>
<evidence type="ECO:0000256" key="1">
    <source>
        <dbReference type="SAM" id="Phobius"/>
    </source>
</evidence>
<keyword evidence="3" id="KW-1185">Reference proteome</keyword>
<dbReference type="Proteomes" id="UP000778797">
    <property type="component" value="Unassembled WGS sequence"/>
</dbReference>
<evidence type="ECO:0000313" key="2">
    <source>
        <dbReference type="EMBL" id="MCC1484088.1"/>
    </source>
</evidence>
<dbReference type="EMBL" id="JAFMPT010000005">
    <property type="protein sequence ID" value="MCC1484088.1"/>
    <property type="molecule type" value="Genomic_DNA"/>
</dbReference>
<dbReference type="RefSeq" id="WP_227476533.1">
    <property type="nucleotide sequence ID" value="NZ_JAFMPT010000005.1"/>
</dbReference>
<evidence type="ECO:0000313" key="3">
    <source>
        <dbReference type="Proteomes" id="UP000778797"/>
    </source>
</evidence>
<feature type="transmembrane region" description="Helical" evidence="1">
    <location>
        <begin position="6"/>
        <end position="24"/>
    </location>
</feature>
<proteinExistence type="predicted"/>